<keyword evidence="4" id="KW-1133">Transmembrane helix</keyword>
<proteinExistence type="inferred from homology"/>
<dbReference type="Gene3D" id="3.90.550.10">
    <property type="entry name" value="Spore Coat Polysaccharide Biosynthesis Protein SpsA, Chain A"/>
    <property type="match status" value="1"/>
</dbReference>
<name>A0A542DUL2_9ACTN</name>
<evidence type="ECO:0000313" key="7">
    <source>
        <dbReference type="Proteomes" id="UP000316298"/>
    </source>
</evidence>
<dbReference type="Proteomes" id="UP000316298">
    <property type="component" value="Unassembled WGS sequence"/>
</dbReference>
<dbReference type="PANTHER" id="PTHR43630:SF1">
    <property type="entry name" value="POLY-BETA-1,6-N-ACETYL-D-GLUCOSAMINE SYNTHASE"/>
    <property type="match status" value="1"/>
</dbReference>
<evidence type="ECO:0000256" key="4">
    <source>
        <dbReference type="SAM" id="Phobius"/>
    </source>
</evidence>
<keyword evidence="4" id="KW-0812">Transmembrane</keyword>
<dbReference type="GO" id="GO:0016757">
    <property type="term" value="F:glycosyltransferase activity"/>
    <property type="evidence" value="ECO:0007669"/>
    <property type="project" value="UniProtKB-KW"/>
</dbReference>
<dbReference type="SUPFAM" id="SSF53448">
    <property type="entry name" value="Nucleotide-diphospho-sugar transferases"/>
    <property type="match status" value="1"/>
</dbReference>
<evidence type="ECO:0000256" key="1">
    <source>
        <dbReference type="ARBA" id="ARBA00006739"/>
    </source>
</evidence>
<dbReference type="CDD" id="cd00761">
    <property type="entry name" value="Glyco_tranf_GTA_type"/>
    <property type="match status" value="1"/>
</dbReference>
<evidence type="ECO:0000259" key="5">
    <source>
        <dbReference type="Pfam" id="PF00535"/>
    </source>
</evidence>
<keyword evidence="3 6" id="KW-0808">Transferase</keyword>
<keyword evidence="4" id="KW-0472">Membrane</keyword>
<dbReference type="OrthoDB" id="9797391at2"/>
<dbReference type="AlphaFoldDB" id="A0A542DUL2"/>
<keyword evidence="7" id="KW-1185">Reference proteome</keyword>
<dbReference type="EMBL" id="VFMM01000003">
    <property type="protein sequence ID" value="TQJ06706.1"/>
    <property type="molecule type" value="Genomic_DNA"/>
</dbReference>
<dbReference type="PANTHER" id="PTHR43630">
    <property type="entry name" value="POLY-BETA-1,6-N-ACETYL-D-GLUCOSAMINE SYNTHASE"/>
    <property type="match status" value="1"/>
</dbReference>
<feature type="transmembrane region" description="Helical" evidence="4">
    <location>
        <begin position="209"/>
        <end position="227"/>
    </location>
</feature>
<dbReference type="InterPro" id="IPR029044">
    <property type="entry name" value="Nucleotide-diphossugar_trans"/>
</dbReference>
<gene>
    <name evidence="6" type="ORF">FB475_6372</name>
</gene>
<feature type="domain" description="Glycosyltransferase 2-like" evidence="5">
    <location>
        <begin position="9"/>
        <end position="126"/>
    </location>
</feature>
<dbReference type="Pfam" id="PF00535">
    <property type="entry name" value="Glycos_transf_2"/>
    <property type="match status" value="1"/>
</dbReference>
<evidence type="ECO:0000256" key="2">
    <source>
        <dbReference type="ARBA" id="ARBA00022676"/>
    </source>
</evidence>
<dbReference type="InterPro" id="IPR001173">
    <property type="entry name" value="Glyco_trans_2-like"/>
</dbReference>
<comment type="caution">
    <text evidence="6">The sequence shown here is derived from an EMBL/GenBank/DDBJ whole genome shotgun (WGS) entry which is preliminary data.</text>
</comment>
<accession>A0A542DUL2</accession>
<evidence type="ECO:0000313" key="6">
    <source>
        <dbReference type="EMBL" id="TQJ06706.1"/>
    </source>
</evidence>
<comment type="similarity">
    <text evidence="1">Belongs to the glycosyltransferase 2 family.</text>
</comment>
<keyword evidence="2" id="KW-0328">Glycosyltransferase</keyword>
<organism evidence="6 7">
    <name type="scientific">Kribbella jejuensis</name>
    <dbReference type="NCBI Taxonomy" id="236068"/>
    <lineage>
        <taxon>Bacteria</taxon>
        <taxon>Bacillati</taxon>
        <taxon>Actinomycetota</taxon>
        <taxon>Actinomycetes</taxon>
        <taxon>Propionibacteriales</taxon>
        <taxon>Kribbellaceae</taxon>
        <taxon>Kribbella</taxon>
    </lineage>
</organism>
<feature type="transmembrane region" description="Helical" evidence="4">
    <location>
        <begin position="258"/>
        <end position="278"/>
    </location>
</feature>
<reference evidence="6 7" key="1">
    <citation type="submission" date="2019-06" db="EMBL/GenBank/DDBJ databases">
        <title>Sequencing the genomes of 1000 actinobacteria strains.</title>
        <authorList>
            <person name="Klenk H.-P."/>
        </authorList>
    </citation>
    <scope>NUCLEOTIDE SEQUENCE [LARGE SCALE GENOMIC DNA]</scope>
    <source>
        <strain evidence="6 7">DSM 17305</strain>
    </source>
</reference>
<evidence type="ECO:0000256" key="3">
    <source>
        <dbReference type="ARBA" id="ARBA00022679"/>
    </source>
</evidence>
<dbReference type="RefSeq" id="WP_141861147.1">
    <property type="nucleotide sequence ID" value="NZ_BAAAKA010000052.1"/>
</dbReference>
<sequence length="286" mass="30923">MPIGDVRFSVVIPAYNEERFIGECLRSLAGQDFAGGVEVVVVDNNCTDRTAEIARSYGAVVVREEIPGVCAARHRGSAVARGEIVVSSDADTVFDAGWLSRIDRTFRADPERVAVAGPCRYVGGPWWGRVYAAILFALVHVVYRVTGRVLYVTATNIAFRKAAWSGYDLTGTQGADELGLLRQLRARGRVAFDRGNPTFTSARRLTRGLVYNVAVSFLFYYALAVMVNRLAGRPVIGTAPAFRSAVPSLRWQQVRARAAGVAWLTGIVAGAVMAAGLVENTLLAKP</sequence>
<protein>
    <submittedName>
        <fullName evidence="6">Glycosyltransferase involved in cell wall biosynthesis</fullName>
    </submittedName>
</protein>